<reference evidence="5 6" key="1">
    <citation type="submission" date="2019-11" db="EMBL/GenBank/DDBJ databases">
        <title>Novel species isolated from a subtropical stream in China.</title>
        <authorList>
            <person name="Lu H."/>
        </authorList>
    </citation>
    <scope>NUCLEOTIDE SEQUENCE [LARGE SCALE GENOMIC DNA]</scope>
    <source>
        <strain evidence="5 6">FT92W</strain>
    </source>
</reference>
<proteinExistence type="predicted"/>
<dbReference type="SUPFAM" id="SSF58104">
    <property type="entry name" value="Methyl-accepting chemotaxis protein (MCP) signaling domain"/>
    <property type="match status" value="1"/>
</dbReference>
<feature type="transmembrane region" description="Helical" evidence="3">
    <location>
        <begin position="12"/>
        <end position="30"/>
    </location>
</feature>
<dbReference type="GO" id="GO:0016020">
    <property type="term" value="C:membrane"/>
    <property type="evidence" value="ECO:0007669"/>
    <property type="project" value="InterPro"/>
</dbReference>
<comment type="caution">
    <text evidence="5">The sequence shown here is derived from an EMBL/GenBank/DDBJ whole genome shotgun (WGS) entry which is preliminary data.</text>
</comment>
<accession>A0A7X2IMX5</accession>
<dbReference type="SMART" id="SM00283">
    <property type="entry name" value="MA"/>
    <property type="match status" value="1"/>
</dbReference>
<evidence type="ECO:0000313" key="5">
    <source>
        <dbReference type="EMBL" id="MRV72799.1"/>
    </source>
</evidence>
<dbReference type="Proteomes" id="UP000446768">
    <property type="component" value="Unassembled WGS sequence"/>
</dbReference>
<evidence type="ECO:0000313" key="6">
    <source>
        <dbReference type="Proteomes" id="UP000446768"/>
    </source>
</evidence>
<dbReference type="PANTHER" id="PTHR32089">
    <property type="entry name" value="METHYL-ACCEPTING CHEMOTAXIS PROTEIN MCPB"/>
    <property type="match status" value="1"/>
</dbReference>
<keyword evidence="3" id="KW-0472">Membrane</keyword>
<dbReference type="AlphaFoldDB" id="A0A7X2IMX5"/>
<keyword evidence="6" id="KW-1185">Reference proteome</keyword>
<dbReference type="PANTHER" id="PTHR32089:SF112">
    <property type="entry name" value="LYSOZYME-LIKE PROTEIN-RELATED"/>
    <property type="match status" value="1"/>
</dbReference>
<protein>
    <recommendedName>
        <fullName evidence="4">Methyl-accepting transducer domain-containing protein</fullName>
    </recommendedName>
</protein>
<name>A0A7X2IMX5_9BURK</name>
<keyword evidence="3" id="KW-0812">Transmembrane</keyword>
<organism evidence="5 6">
    <name type="scientific">Pseudoduganella rivuli</name>
    <dbReference type="NCBI Taxonomy" id="2666085"/>
    <lineage>
        <taxon>Bacteria</taxon>
        <taxon>Pseudomonadati</taxon>
        <taxon>Pseudomonadota</taxon>
        <taxon>Betaproteobacteria</taxon>
        <taxon>Burkholderiales</taxon>
        <taxon>Oxalobacteraceae</taxon>
        <taxon>Telluria group</taxon>
        <taxon>Pseudoduganella</taxon>
    </lineage>
</organism>
<dbReference type="RefSeq" id="WP_154374751.1">
    <property type="nucleotide sequence ID" value="NZ_WKJJ01000008.1"/>
</dbReference>
<dbReference type="PROSITE" id="PS50111">
    <property type="entry name" value="CHEMOTAXIS_TRANSDUC_2"/>
    <property type="match status" value="1"/>
</dbReference>
<evidence type="ECO:0000256" key="3">
    <source>
        <dbReference type="SAM" id="Phobius"/>
    </source>
</evidence>
<evidence type="ECO:0000259" key="4">
    <source>
        <dbReference type="PROSITE" id="PS50111"/>
    </source>
</evidence>
<feature type="transmembrane region" description="Helical" evidence="3">
    <location>
        <begin position="36"/>
        <end position="57"/>
    </location>
</feature>
<dbReference type="InterPro" id="IPR004089">
    <property type="entry name" value="MCPsignal_dom"/>
</dbReference>
<gene>
    <name evidence="5" type="ORF">GJ700_13890</name>
</gene>
<sequence>MSVTAVMEDERRVAVRLMALIGMAGALALLAGGGEYGTWLALALAAGTGGCAWWLAVRNPVPALPERGAGELEVLCGSVLPVWEAQIGSARTQTEQAVESLAARFAQLVERIESAVAASHQSTGEDGDADGSVLALLSSSQDDLHSVVEAMRTAALEKEAMLAEIHALEGLTVQLKDMADDVGRIAAQTNLLSLNASIEAARAGQAGRGFAVVAGEVRTLSQRSADTGRQIGATVATVNKVIAATLAVSRQYARQDAEVAAHAEQTIHAVLERFRGNAGGLSDATQLLRTESNLIRDDISDILVSLQFQDRSSQILAQVSADIGKLSEVLAGAAPGMLDAAAWLSDMERTYTTPEQHALHGGGSTAASTPAITFF</sequence>
<evidence type="ECO:0000256" key="1">
    <source>
        <dbReference type="ARBA" id="ARBA00023224"/>
    </source>
</evidence>
<dbReference type="EMBL" id="WKJJ01000008">
    <property type="protein sequence ID" value="MRV72799.1"/>
    <property type="molecule type" value="Genomic_DNA"/>
</dbReference>
<feature type="domain" description="Methyl-accepting transducer" evidence="4">
    <location>
        <begin position="93"/>
        <end position="270"/>
    </location>
</feature>
<dbReference type="Gene3D" id="1.10.287.950">
    <property type="entry name" value="Methyl-accepting chemotaxis protein"/>
    <property type="match status" value="1"/>
</dbReference>
<dbReference type="Pfam" id="PF00015">
    <property type="entry name" value="MCPsignal"/>
    <property type="match status" value="1"/>
</dbReference>
<keyword evidence="3" id="KW-1133">Transmembrane helix</keyword>
<dbReference type="GO" id="GO:0007165">
    <property type="term" value="P:signal transduction"/>
    <property type="evidence" value="ECO:0007669"/>
    <property type="project" value="UniProtKB-KW"/>
</dbReference>
<evidence type="ECO:0000256" key="2">
    <source>
        <dbReference type="PROSITE-ProRule" id="PRU00284"/>
    </source>
</evidence>
<keyword evidence="1 2" id="KW-0807">Transducer</keyword>